<dbReference type="PROSITE" id="PS50016">
    <property type="entry name" value="ZF_PHD_2"/>
    <property type="match status" value="1"/>
</dbReference>
<evidence type="ECO:0000256" key="8">
    <source>
        <dbReference type="PIRSR" id="PIRSR628651-51"/>
    </source>
</evidence>
<dbReference type="GO" id="GO:0005634">
    <property type="term" value="C:nucleus"/>
    <property type="evidence" value="ECO:0007669"/>
    <property type="project" value="UniProtKB-SubCell"/>
</dbReference>
<evidence type="ECO:0000256" key="2">
    <source>
        <dbReference type="ARBA" id="ARBA00010210"/>
    </source>
</evidence>
<dbReference type="FunFam" id="3.30.40.10:FF:000021">
    <property type="entry name" value="Inhibitor of growth 2b"/>
    <property type="match status" value="1"/>
</dbReference>
<dbReference type="GO" id="GO:0008270">
    <property type="term" value="F:zinc ion binding"/>
    <property type="evidence" value="ECO:0007669"/>
    <property type="project" value="UniProtKB-KW"/>
</dbReference>
<dbReference type="InterPro" id="IPR011011">
    <property type="entry name" value="Znf_FYVE_PHD"/>
</dbReference>
<feature type="binding site" evidence="8">
    <location>
        <position position="233"/>
    </location>
    <ligand>
        <name>Zn(2+)</name>
        <dbReference type="ChEBI" id="CHEBI:29105"/>
        <label>2</label>
    </ligand>
</feature>
<feature type="binding site" evidence="8">
    <location>
        <position position="205"/>
    </location>
    <ligand>
        <name>Zn(2+)</name>
        <dbReference type="ChEBI" id="CHEBI:29105"/>
        <label>2</label>
    </ligand>
</feature>
<comment type="similarity">
    <text evidence="2 10">Belongs to the ING family.</text>
</comment>
<dbReference type="EMBL" id="JALJOQ010000220">
    <property type="protein sequence ID" value="KAK9788832.1"/>
    <property type="molecule type" value="Genomic_DNA"/>
</dbReference>
<evidence type="ECO:0000256" key="6">
    <source>
        <dbReference type="ARBA" id="ARBA00023242"/>
    </source>
</evidence>
<keyword evidence="13" id="KW-1185">Reference proteome</keyword>
<proteinExistence type="inferred from homology"/>
<evidence type="ECO:0000256" key="10">
    <source>
        <dbReference type="RuleBase" id="RU361213"/>
    </source>
</evidence>
<name>A0AAW1NLI6_9CHLO</name>
<gene>
    <name evidence="12" type="ORF">WJX73_006091</name>
</gene>
<evidence type="ECO:0000256" key="4">
    <source>
        <dbReference type="ARBA" id="ARBA00022771"/>
    </source>
</evidence>
<reference evidence="12 13" key="1">
    <citation type="journal article" date="2024" name="Nat. Commun.">
        <title>Phylogenomics reveals the evolutionary origins of lichenization in chlorophyte algae.</title>
        <authorList>
            <person name="Puginier C."/>
            <person name="Libourel C."/>
            <person name="Otte J."/>
            <person name="Skaloud P."/>
            <person name="Haon M."/>
            <person name="Grisel S."/>
            <person name="Petersen M."/>
            <person name="Berrin J.G."/>
            <person name="Delaux P.M."/>
            <person name="Dal Grande F."/>
            <person name="Keller J."/>
        </authorList>
    </citation>
    <scope>NUCLEOTIDE SEQUENCE [LARGE SCALE GENOMIC DNA]</scope>
    <source>
        <strain evidence="12 13">SAG 2036</strain>
    </source>
</reference>
<feature type="site" description="Histone H3K4me3 binding" evidence="7">
    <location>
        <position position="186"/>
    </location>
</feature>
<dbReference type="InterPro" id="IPR019786">
    <property type="entry name" value="Zinc_finger_PHD-type_CS"/>
</dbReference>
<evidence type="ECO:0000259" key="11">
    <source>
        <dbReference type="PROSITE" id="PS50016"/>
    </source>
</evidence>
<feature type="site" description="Histone H3K4me3 binding" evidence="7">
    <location>
        <position position="197"/>
    </location>
</feature>
<keyword evidence="6 10" id="KW-0539">Nucleus</keyword>
<feature type="binding site" evidence="8">
    <location>
        <position position="214"/>
    </location>
    <ligand>
        <name>Zn(2+)</name>
        <dbReference type="ChEBI" id="CHEBI:29105"/>
        <label>1</label>
    </ligand>
</feature>
<dbReference type="InterPro" id="IPR013083">
    <property type="entry name" value="Znf_RING/FYVE/PHD"/>
</dbReference>
<dbReference type="InterPro" id="IPR001965">
    <property type="entry name" value="Znf_PHD"/>
</dbReference>
<comment type="subunit">
    <text evidence="10">Component of an histone acetyltransferase complex. Interacts with H3K4me3 and to a lesser extent with H3K4me2.</text>
</comment>
<evidence type="ECO:0000313" key="12">
    <source>
        <dbReference type="EMBL" id="KAK9788832.1"/>
    </source>
</evidence>
<dbReference type="Gene3D" id="3.30.40.10">
    <property type="entry name" value="Zinc/RING finger domain, C3HC4 (zinc finger)"/>
    <property type="match status" value="1"/>
</dbReference>
<dbReference type="InterPro" id="IPR028651">
    <property type="entry name" value="ING_fam"/>
</dbReference>
<feature type="domain" description="PHD-type" evidence="11">
    <location>
        <begin position="184"/>
        <end position="236"/>
    </location>
</feature>
<dbReference type="InterPro" id="IPR024610">
    <property type="entry name" value="ING_N_histone-binding"/>
</dbReference>
<accession>A0AAW1NLI6</accession>
<feature type="site" description="Histone H3K4me3 binding" evidence="7">
    <location>
        <position position="209"/>
    </location>
</feature>
<evidence type="ECO:0000313" key="13">
    <source>
        <dbReference type="Proteomes" id="UP001465755"/>
    </source>
</evidence>
<dbReference type="PROSITE" id="PS01359">
    <property type="entry name" value="ZF_PHD_1"/>
    <property type="match status" value="1"/>
</dbReference>
<dbReference type="Pfam" id="PF00628">
    <property type="entry name" value="PHD"/>
    <property type="match status" value="1"/>
</dbReference>
<feature type="binding site" evidence="8">
    <location>
        <position position="187"/>
    </location>
    <ligand>
        <name>Zn(2+)</name>
        <dbReference type="ChEBI" id="CHEBI:29105"/>
        <label>1</label>
    </ligand>
</feature>
<comment type="function">
    <text evidence="10">Component of an histone acetyltransferase complex.</text>
</comment>
<evidence type="ECO:0000256" key="9">
    <source>
        <dbReference type="PROSITE-ProRule" id="PRU00146"/>
    </source>
</evidence>
<keyword evidence="5 8" id="KW-0862">Zinc</keyword>
<dbReference type="GO" id="GO:0006325">
    <property type="term" value="P:chromatin organization"/>
    <property type="evidence" value="ECO:0007669"/>
    <property type="project" value="UniProtKB-KW"/>
</dbReference>
<dbReference type="SUPFAM" id="SSF57903">
    <property type="entry name" value="FYVE/PHD zinc finger"/>
    <property type="match status" value="1"/>
</dbReference>
<keyword evidence="10" id="KW-0156">Chromatin regulator</keyword>
<organism evidence="12 13">
    <name type="scientific">Symbiochloris irregularis</name>
    <dbReference type="NCBI Taxonomy" id="706552"/>
    <lineage>
        <taxon>Eukaryota</taxon>
        <taxon>Viridiplantae</taxon>
        <taxon>Chlorophyta</taxon>
        <taxon>core chlorophytes</taxon>
        <taxon>Trebouxiophyceae</taxon>
        <taxon>Trebouxiales</taxon>
        <taxon>Trebouxiaceae</taxon>
        <taxon>Symbiochloris</taxon>
    </lineage>
</organism>
<protein>
    <recommendedName>
        <fullName evidence="10">PHD finger protein ING</fullName>
    </recommendedName>
</protein>
<dbReference type="SMART" id="SM01408">
    <property type="entry name" value="ING"/>
    <property type="match status" value="1"/>
</dbReference>
<keyword evidence="4 9" id="KW-0863">Zinc-finger</keyword>
<dbReference type="AlphaFoldDB" id="A0AAW1NLI6"/>
<feature type="binding site" evidence="8">
    <location>
        <position position="211"/>
    </location>
    <ligand>
        <name>Zn(2+)</name>
        <dbReference type="ChEBI" id="CHEBI:29105"/>
        <label>1</label>
    </ligand>
</feature>
<dbReference type="SMART" id="SM00249">
    <property type="entry name" value="PHD"/>
    <property type="match status" value="1"/>
</dbReference>
<dbReference type="PANTHER" id="PTHR10333">
    <property type="entry name" value="INHIBITOR OF GROWTH PROTEIN"/>
    <property type="match status" value="1"/>
</dbReference>
<dbReference type="Gene3D" id="6.10.140.1740">
    <property type="match status" value="1"/>
</dbReference>
<comment type="subcellular location">
    <subcellularLocation>
        <location evidence="1 10">Nucleus</location>
    </subcellularLocation>
</comment>
<sequence length="247" mass="27602">MTMPATYLQTFVENVAELPAELRRCFGLMRQLDERAADCQKRLDAAAQAALDAHTAQRTEAPAGKRAKVEPKIQAPETLWDTQMESLYQEIHRLAEEKVALAQQVYDYVDQRIRRLDKDMKAFDSELARERVKLGLPEVDPSVLVAEAEAAAAPRKATRGTRRSQAAAPGAAEVAQALADPSEPTYCFCNRVSFGEMVACDNPDCRVEWFHFECVGLSPDQARPKGKWYCPECAPNMKGAGMQRKKR</sequence>
<keyword evidence="3 8" id="KW-0479">Metal-binding</keyword>
<evidence type="ECO:0000256" key="7">
    <source>
        <dbReference type="PIRSR" id="PIRSR628651-50"/>
    </source>
</evidence>
<dbReference type="CDD" id="cd15587">
    <property type="entry name" value="PHD_Yng1p_like"/>
    <property type="match status" value="1"/>
</dbReference>
<evidence type="ECO:0000256" key="3">
    <source>
        <dbReference type="ARBA" id="ARBA00022723"/>
    </source>
</evidence>
<dbReference type="InterPro" id="IPR019787">
    <property type="entry name" value="Znf_PHD-finger"/>
</dbReference>
<dbReference type="Proteomes" id="UP001465755">
    <property type="component" value="Unassembled WGS sequence"/>
</dbReference>
<feature type="binding site" evidence="8">
    <location>
        <position position="189"/>
    </location>
    <ligand>
        <name>Zn(2+)</name>
        <dbReference type="ChEBI" id="CHEBI:29105"/>
        <label>1</label>
    </ligand>
</feature>
<evidence type="ECO:0000256" key="5">
    <source>
        <dbReference type="ARBA" id="ARBA00022833"/>
    </source>
</evidence>
<feature type="site" description="Histone H3K4me3 binding" evidence="7">
    <location>
        <position position="201"/>
    </location>
</feature>
<feature type="binding site" evidence="8">
    <location>
        <position position="230"/>
    </location>
    <ligand>
        <name>Zn(2+)</name>
        <dbReference type="ChEBI" id="CHEBI:29105"/>
        <label>2</label>
    </ligand>
</feature>
<dbReference type="Pfam" id="PF12998">
    <property type="entry name" value="ING"/>
    <property type="match status" value="1"/>
</dbReference>
<feature type="binding site" evidence="8">
    <location>
        <position position="200"/>
    </location>
    <ligand>
        <name>Zn(2+)</name>
        <dbReference type="ChEBI" id="CHEBI:29105"/>
        <label>2</label>
    </ligand>
</feature>
<comment type="domain">
    <text evidence="10">The PHD-type zinc finger mediates the binding to H3K4me3.</text>
</comment>
<evidence type="ECO:0000256" key="1">
    <source>
        <dbReference type="ARBA" id="ARBA00004123"/>
    </source>
</evidence>
<comment type="caution">
    <text evidence="12">The sequence shown here is derived from an EMBL/GenBank/DDBJ whole genome shotgun (WGS) entry which is preliminary data.</text>
</comment>